<evidence type="ECO:0000256" key="1">
    <source>
        <dbReference type="SAM" id="SignalP"/>
    </source>
</evidence>
<dbReference type="EMBL" id="DRMS01000051">
    <property type="protein sequence ID" value="HFC91454.1"/>
    <property type="molecule type" value="Genomic_DNA"/>
</dbReference>
<evidence type="ECO:0000313" key="2">
    <source>
        <dbReference type="EMBL" id="HFC91454.1"/>
    </source>
</evidence>
<dbReference type="AlphaFoldDB" id="A0A7V2SXX6"/>
<feature type="signal peptide" evidence="1">
    <location>
        <begin position="1"/>
        <end position="23"/>
    </location>
</feature>
<sequence length="125" mass="14493">MSFLKKIVIGGLFILLISSAVSANEYRCGWLENPSPSNFWLTDNMGTWYISMQGGYHLKDRYFNRLPRINTNEYVRTNGNYGYSCVCLNVKTDKRKHQITKIYKKGKSLLLKRCLEDPKLSFPGK</sequence>
<dbReference type="InterPro" id="IPR025145">
    <property type="entry name" value="DUF4087"/>
</dbReference>
<reference evidence="2" key="1">
    <citation type="journal article" date="2020" name="mSystems">
        <title>Genome- and Community-Level Interaction Insights into Carbon Utilization and Element Cycling Functions of Hydrothermarchaeota in Hydrothermal Sediment.</title>
        <authorList>
            <person name="Zhou Z."/>
            <person name="Liu Y."/>
            <person name="Xu W."/>
            <person name="Pan J."/>
            <person name="Luo Z.H."/>
            <person name="Li M."/>
        </authorList>
    </citation>
    <scope>NUCLEOTIDE SEQUENCE [LARGE SCALE GENOMIC DNA]</scope>
    <source>
        <strain evidence="2">HyVt-493</strain>
    </source>
</reference>
<dbReference type="Proteomes" id="UP000885750">
    <property type="component" value="Unassembled WGS sequence"/>
</dbReference>
<proteinExistence type="predicted"/>
<accession>A0A7V2SXX6</accession>
<organism evidence="2">
    <name type="scientific">Leucothrix mucor</name>
    <dbReference type="NCBI Taxonomy" id="45248"/>
    <lineage>
        <taxon>Bacteria</taxon>
        <taxon>Pseudomonadati</taxon>
        <taxon>Pseudomonadota</taxon>
        <taxon>Gammaproteobacteria</taxon>
        <taxon>Thiotrichales</taxon>
        <taxon>Thiotrichaceae</taxon>
        <taxon>Leucothrix</taxon>
    </lineage>
</organism>
<feature type="chain" id="PRO_5030910017" evidence="1">
    <location>
        <begin position="24"/>
        <end position="125"/>
    </location>
</feature>
<keyword evidence="1" id="KW-0732">Signal</keyword>
<comment type="caution">
    <text evidence="2">The sequence shown here is derived from an EMBL/GenBank/DDBJ whole genome shotgun (WGS) entry which is preliminary data.</text>
</comment>
<dbReference type="Pfam" id="PF13316">
    <property type="entry name" value="DUF4087"/>
    <property type="match status" value="1"/>
</dbReference>
<protein>
    <submittedName>
        <fullName evidence="2">DUF4087 domain-containing protein</fullName>
    </submittedName>
</protein>
<gene>
    <name evidence="2" type="ORF">ENJ51_01430</name>
</gene>
<name>A0A7V2SXX6_LEUMU</name>